<evidence type="ECO:0000313" key="2">
    <source>
        <dbReference type="Proteomes" id="UP001150942"/>
    </source>
</evidence>
<evidence type="ECO:0000313" key="1">
    <source>
        <dbReference type="EMBL" id="KAJ5186467.1"/>
    </source>
</evidence>
<keyword evidence="2" id="KW-1185">Reference proteome</keyword>
<reference evidence="1" key="2">
    <citation type="journal article" date="2023" name="IMA Fungus">
        <title>Comparative genomic study of the Penicillium genus elucidates a diverse pangenome and 15 lateral gene transfer events.</title>
        <authorList>
            <person name="Petersen C."/>
            <person name="Sorensen T."/>
            <person name="Nielsen M.R."/>
            <person name="Sondergaard T.E."/>
            <person name="Sorensen J.L."/>
            <person name="Fitzpatrick D.A."/>
            <person name="Frisvad J.C."/>
            <person name="Nielsen K.L."/>
        </authorList>
    </citation>
    <scope>NUCLEOTIDE SEQUENCE</scope>
    <source>
        <strain evidence="1">IBT 20477</strain>
    </source>
</reference>
<dbReference type="InterPro" id="IPR022198">
    <property type="entry name" value="DUF3723"/>
</dbReference>
<dbReference type="OrthoDB" id="4284852at2759"/>
<accession>A0A9W9IYI3</accession>
<organism evidence="1 2">
    <name type="scientific">Penicillium cf. viridicatum</name>
    <dbReference type="NCBI Taxonomy" id="2972119"/>
    <lineage>
        <taxon>Eukaryota</taxon>
        <taxon>Fungi</taxon>
        <taxon>Dikarya</taxon>
        <taxon>Ascomycota</taxon>
        <taxon>Pezizomycotina</taxon>
        <taxon>Eurotiomycetes</taxon>
        <taxon>Eurotiomycetidae</taxon>
        <taxon>Eurotiales</taxon>
        <taxon>Aspergillaceae</taxon>
        <taxon>Penicillium</taxon>
    </lineage>
</organism>
<proteinExistence type="predicted"/>
<gene>
    <name evidence="1" type="ORF">N7449_011231</name>
</gene>
<reference evidence="1" key="1">
    <citation type="submission" date="2022-11" db="EMBL/GenBank/DDBJ databases">
        <authorList>
            <person name="Petersen C."/>
        </authorList>
    </citation>
    <scope>NUCLEOTIDE SEQUENCE</scope>
    <source>
        <strain evidence="1">IBT 20477</strain>
    </source>
</reference>
<protein>
    <submittedName>
        <fullName evidence="1">Uncharacterized protein</fullName>
    </submittedName>
</protein>
<dbReference type="AlphaFoldDB" id="A0A9W9IYI3"/>
<sequence>MENIDVSNSDLQDFPGSFFLGFARVQIRSFEFGINDEENVLNYLQFFECNGCSRLDPEHHVSAVANQDVFTDAIESQNLSAAAFYDVKNPPVLQLEPGKKLRCIRGHDLLEAAHRYLPPGERWWYTKLYRDGQYI</sequence>
<dbReference type="Pfam" id="PF12520">
    <property type="entry name" value="DUF3723"/>
    <property type="match status" value="1"/>
</dbReference>
<name>A0A9W9IYI3_9EURO</name>
<comment type="caution">
    <text evidence="1">The sequence shown here is derived from an EMBL/GenBank/DDBJ whole genome shotgun (WGS) entry which is preliminary data.</text>
</comment>
<dbReference type="EMBL" id="JAPQKQ010000008">
    <property type="protein sequence ID" value="KAJ5186467.1"/>
    <property type="molecule type" value="Genomic_DNA"/>
</dbReference>
<dbReference type="Proteomes" id="UP001150942">
    <property type="component" value="Unassembled WGS sequence"/>
</dbReference>